<dbReference type="Proteomes" id="UP001056120">
    <property type="component" value="Linkage Group LG24"/>
</dbReference>
<sequence>MGSASDAYNKCLEIKSMLETTYKFLSSTPACNSSHAFISPKSIYNQEQICYLILSKNYKEVLGESYGKPMLWIGLYIAVASLLCVLAMAADLFHGFRNKKLWFPSKYFTLNVASIMVITTAMKLPVDLNDPMPGDGDQLAKLASMPFMSTMIANLMPSLASMDDKQLSENVIGLIILVITIIVNLLIQIQTGVLDIILLPYIFLGVMLYLLIVFTSLALTTPVSKHILEIKYQAARKRASKDIHARTRMSTVEELIQCVRRYFIMAGTCSPQFVMATTPLCSAAGIICSSSTIIYLYGVIDLFTGPFYHDILNCESDYKWSMLVIFIIQSVGTAVGTISLLFKCFAPLSFKLSLKWCKKHTKIFKVERYWIQKLSEWKDLDLLFLSGSLTLKALVHNVNHFIVHVCIGFQKVIVVSCKTIALIPIGVVIIGVYCVHCWILFKAVFFAKPLIVSNRELIHEHGPNDVDEDIQNYVLQLEDEIELGTRTLKRISKSVDPLIQKAEKHQPKNLLELLDRFTGFGGVLSFDSDEVQPLLSVEPPNSWSLPLLTLTCLAITLPNICKDTVDSLFNGVNEGLRYTLDHVEESLNNVGEAKTIQKATRILWHEVELTHTWLGNTLQRSYFIEKRPTEILKWFSDKAEEMVVEINKNNDEEVFDNSKEKLIAANSMYRITQTIMLKCHHIDHINEEQLFAQLSDMIVSIMVACLTNLPRVIAMKCHGSKIEEREASVRAAAKILGSAKKIIERLHTCELPSLEPDQMAFIDKWRVYLKQSIP</sequence>
<reference evidence="2" key="1">
    <citation type="journal article" date="2022" name="Mol. Ecol. Resour.">
        <title>The genomes of chicory, endive, great burdock and yacon provide insights into Asteraceae palaeo-polyploidization history and plant inulin production.</title>
        <authorList>
            <person name="Fan W."/>
            <person name="Wang S."/>
            <person name="Wang H."/>
            <person name="Wang A."/>
            <person name="Jiang F."/>
            <person name="Liu H."/>
            <person name="Zhao H."/>
            <person name="Xu D."/>
            <person name="Zhang Y."/>
        </authorList>
    </citation>
    <scope>NUCLEOTIDE SEQUENCE [LARGE SCALE GENOMIC DNA]</scope>
    <source>
        <strain evidence="2">cv. Yunnan</strain>
    </source>
</reference>
<gene>
    <name evidence="1" type="ORF">L1987_72700</name>
</gene>
<evidence type="ECO:0000313" key="2">
    <source>
        <dbReference type="Proteomes" id="UP001056120"/>
    </source>
</evidence>
<reference evidence="1 2" key="2">
    <citation type="journal article" date="2022" name="Mol. Ecol. Resour.">
        <title>The genomes of chicory, endive, great burdock and yacon provide insights into Asteraceae paleo-polyploidization history and plant inulin production.</title>
        <authorList>
            <person name="Fan W."/>
            <person name="Wang S."/>
            <person name="Wang H."/>
            <person name="Wang A."/>
            <person name="Jiang F."/>
            <person name="Liu H."/>
            <person name="Zhao H."/>
            <person name="Xu D."/>
            <person name="Zhang Y."/>
        </authorList>
    </citation>
    <scope>NUCLEOTIDE SEQUENCE [LARGE SCALE GENOMIC DNA]</scope>
    <source>
        <strain evidence="2">cv. Yunnan</strain>
        <tissue evidence="1">Leaves</tissue>
    </source>
</reference>
<organism evidence="1 2">
    <name type="scientific">Smallanthus sonchifolius</name>
    <dbReference type="NCBI Taxonomy" id="185202"/>
    <lineage>
        <taxon>Eukaryota</taxon>
        <taxon>Viridiplantae</taxon>
        <taxon>Streptophyta</taxon>
        <taxon>Embryophyta</taxon>
        <taxon>Tracheophyta</taxon>
        <taxon>Spermatophyta</taxon>
        <taxon>Magnoliopsida</taxon>
        <taxon>eudicotyledons</taxon>
        <taxon>Gunneridae</taxon>
        <taxon>Pentapetalae</taxon>
        <taxon>asterids</taxon>
        <taxon>campanulids</taxon>
        <taxon>Asterales</taxon>
        <taxon>Asteraceae</taxon>
        <taxon>Asteroideae</taxon>
        <taxon>Heliantheae alliance</taxon>
        <taxon>Millerieae</taxon>
        <taxon>Smallanthus</taxon>
    </lineage>
</organism>
<keyword evidence="2" id="KW-1185">Reference proteome</keyword>
<name>A0ACB9AVY8_9ASTR</name>
<dbReference type="EMBL" id="CM042041">
    <property type="protein sequence ID" value="KAI3714110.1"/>
    <property type="molecule type" value="Genomic_DNA"/>
</dbReference>
<comment type="caution">
    <text evidence="1">The sequence shown here is derived from an EMBL/GenBank/DDBJ whole genome shotgun (WGS) entry which is preliminary data.</text>
</comment>
<proteinExistence type="predicted"/>
<accession>A0ACB9AVY8</accession>
<protein>
    <submittedName>
        <fullName evidence="1">Uncharacterized protein</fullName>
    </submittedName>
</protein>
<evidence type="ECO:0000313" key="1">
    <source>
        <dbReference type="EMBL" id="KAI3714110.1"/>
    </source>
</evidence>